<feature type="compositionally biased region" description="Basic residues" evidence="1">
    <location>
        <begin position="83"/>
        <end position="92"/>
    </location>
</feature>
<reference evidence="2" key="1">
    <citation type="journal article" date="2010" name="J. Integr. Plant Biol.">
        <title>Insights into the bamboo genome: syntenic relationships to rice and sorghum.</title>
        <authorList>
            <person name="Gui Y.J."/>
            <person name="Zhou Y."/>
            <person name="Wang Y."/>
            <person name="Wang S."/>
            <person name="Wang S.Y."/>
            <person name="Hu Y."/>
            <person name="Bo S.P."/>
            <person name="Chen H."/>
            <person name="Zhou C.P."/>
            <person name="Ma N.X."/>
            <person name="Zhang T.Z."/>
            <person name="Fan L.J."/>
        </authorList>
    </citation>
    <scope>NUCLEOTIDE SEQUENCE</scope>
    <source>
        <tissue evidence="2">Shoot</tissue>
    </source>
</reference>
<evidence type="ECO:0000313" key="2">
    <source>
        <dbReference type="EMBL" id="ADB85426.1"/>
    </source>
</evidence>
<dbReference type="EMBL" id="GQ252887">
    <property type="protein sequence ID" value="ADB85426.1"/>
    <property type="molecule type" value="Genomic_DNA"/>
</dbReference>
<feature type="region of interest" description="Disordered" evidence="1">
    <location>
        <begin position="27"/>
        <end position="109"/>
    </location>
</feature>
<name>D3IVT6_PHYED</name>
<proteinExistence type="predicted"/>
<accession>D3IVT6</accession>
<feature type="compositionally biased region" description="Pro residues" evidence="1">
    <location>
        <begin position="50"/>
        <end position="66"/>
    </location>
</feature>
<sequence>MEKGQNFSKDLDDRCLELVSDILRKVRSDYSVHAGQTAGRSDRSVHIGPSGPPRDLPRASPGPPQDLPYNQGKAQHDTENSKSHKFGVRHNGNRGGGSAREEEEDGEAAPVAVDLQQWGRGMAGLGVVVGDKEELPTWVDETAAEVVVGGRQRRQWGRGETAKAVGRQGRRRRRAGRLRQWRWICAQQWRIGTAGSGVAAGDEGEVLGLASGEEEDGEVVPVALDLCAIVEDWEATVEDGKKEEDEVEAAVEN</sequence>
<organism evidence="2">
    <name type="scientific">Phyllostachys edulis</name>
    <name type="common">Tortoise shell bamboo</name>
    <name type="synonym">Bambusa edulis</name>
    <dbReference type="NCBI Taxonomy" id="38705"/>
    <lineage>
        <taxon>Eukaryota</taxon>
        <taxon>Viridiplantae</taxon>
        <taxon>Streptophyta</taxon>
        <taxon>Embryophyta</taxon>
        <taxon>Tracheophyta</taxon>
        <taxon>Spermatophyta</taxon>
        <taxon>Magnoliopsida</taxon>
        <taxon>Liliopsida</taxon>
        <taxon>Poales</taxon>
        <taxon>Poaceae</taxon>
        <taxon>BOP clade</taxon>
        <taxon>Bambusoideae</taxon>
        <taxon>Arundinarodae</taxon>
        <taxon>Arundinarieae</taxon>
        <taxon>Arundinariinae</taxon>
        <taxon>Phyllostachys</taxon>
    </lineage>
</organism>
<dbReference type="AlphaFoldDB" id="D3IVT6"/>
<protein>
    <submittedName>
        <fullName evidence="2">Uncharacterized protein</fullName>
    </submittedName>
</protein>
<evidence type="ECO:0000256" key="1">
    <source>
        <dbReference type="SAM" id="MobiDB-lite"/>
    </source>
</evidence>